<dbReference type="Gene3D" id="3.30.429.10">
    <property type="entry name" value="Macrophage Migration Inhibitory Factor"/>
    <property type="match status" value="1"/>
</dbReference>
<evidence type="ECO:0000313" key="2">
    <source>
        <dbReference type="Proteomes" id="UP000048965"/>
    </source>
</evidence>
<dbReference type="EMBL" id="BBNO01000003">
    <property type="protein sequence ID" value="GAO07587.1"/>
    <property type="molecule type" value="Genomic_DNA"/>
</dbReference>
<accession>A0A0N7YL20</accession>
<dbReference type="GO" id="GO:0008704">
    <property type="term" value="F:5-carboxymethyl-2-hydroxymuconate delta-isomerase activity"/>
    <property type="evidence" value="ECO:0007669"/>
    <property type="project" value="InterPro"/>
</dbReference>
<dbReference type="AlphaFoldDB" id="A0A0N7YL20"/>
<dbReference type="Proteomes" id="UP000048965">
    <property type="component" value="Unassembled WGS sequence"/>
</dbReference>
<dbReference type="PANTHER" id="PTHR37950:SF1">
    <property type="entry name" value="4-HYDROXYPHENYLACETATE CATABOLISM PROTEIN"/>
    <property type="match status" value="1"/>
</dbReference>
<evidence type="ECO:0000313" key="1">
    <source>
        <dbReference type="EMBL" id="GAO07587.1"/>
    </source>
</evidence>
<comment type="caution">
    <text evidence="1">The sequence shown here is derived from an EMBL/GenBank/DDBJ whole genome shotgun (WGS) entry which is preliminary data.</text>
</comment>
<sequence length="120" mass="12847">MPHITVDYSAQLDGVFDRQAFVGELHPMVLEGSGSTGVCKTFFRRATEVYVGQGGGGRVAFLHVDIGLLPGRPDEAKARLSEDVLALLGKHLPADDGCEVVASAEVRDLAGSYRLNHSPR</sequence>
<dbReference type="RefSeq" id="WP_042152138.1">
    <property type="nucleotide sequence ID" value="NZ_BBNO01000003.1"/>
</dbReference>
<reference evidence="1 2" key="2">
    <citation type="journal article" date="2015" name="Stand. Genomic Sci.">
        <title>Draft genome sequence of marine-derived Streptomyces sp. TP-A0598, a producer of anti-MRSA antibiotic lydicamycins.</title>
        <authorList>
            <person name="Komaki H."/>
            <person name="Ichikawa N."/>
            <person name="Hosoyama A."/>
            <person name="Fujita N."/>
            <person name="Igarashi Y."/>
        </authorList>
    </citation>
    <scope>NUCLEOTIDE SEQUENCE [LARGE SCALE GENOMIC DNA]</scope>
    <source>
        <strain evidence="1 2">NBRC 110027</strain>
    </source>
</reference>
<dbReference type="OrthoDB" id="7203947at2"/>
<dbReference type="PANTHER" id="PTHR37950">
    <property type="entry name" value="4-HYDROXYPHENYLACETATE CATABOLISM PROTEIN"/>
    <property type="match status" value="1"/>
</dbReference>
<gene>
    <name evidence="1" type="ORF">TPA0598_03_00480</name>
</gene>
<evidence type="ECO:0008006" key="3">
    <source>
        <dbReference type="Google" id="ProtNLM"/>
    </source>
</evidence>
<name>A0A0N7YL20_9ACTN</name>
<protein>
    <recommendedName>
        <fullName evidence="3">5-carboxymethyl-2-hydroxymuconate isomerase</fullName>
    </recommendedName>
</protein>
<dbReference type="InterPro" id="IPR004220">
    <property type="entry name" value="5-COMe_2-OHmuconate_Isoase"/>
</dbReference>
<dbReference type="InterPro" id="IPR014347">
    <property type="entry name" value="Tautomerase/MIF_sf"/>
</dbReference>
<dbReference type="SUPFAM" id="SSF55331">
    <property type="entry name" value="Tautomerase/MIF"/>
    <property type="match status" value="1"/>
</dbReference>
<reference evidence="2" key="1">
    <citation type="submission" date="2014-09" db="EMBL/GenBank/DDBJ databases">
        <title>Whole genome shotgun sequence of Streptomyces sp. NBRC 110027.</title>
        <authorList>
            <person name="Komaki H."/>
            <person name="Ichikawa N."/>
            <person name="Katano-Makiyama Y."/>
            <person name="Hosoyama A."/>
            <person name="Hashimoto M."/>
            <person name="Uohara A."/>
            <person name="Kitahashi Y."/>
            <person name="Ohji S."/>
            <person name="Kimura A."/>
            <person name="Yamazoe A."/>
            <person name="Igarashi Y."/>
            <person name="Fujita N."/>
        </authorList>
    </citation>
    <scope>NUCLEOTIDE SEQUENCE [LARGE SCALE GENOMIC DNA]</scope>
    <source>
        <strain evidence="2">NBRC 110027</strain>
    </source>
</reference>
<organism evidence="1 2">
    <name type="scientific">Streptomyces lydicamycinicus</name>
    <dbReference type="NCBI Taxonomy" id="1546107"/>
    <lineage>
        <taxon>Bacteria</taxon>
        <taxon>Bacillati</taxon>
        <taxon>Actinomycetota</taxon>
        <taxon>Actinomycetes</taxon>
        <taxon>Kitasatosporales</taxon>
        <taxon>Streptomycetaceae</taxon>
        <taxon>Streptomyces</taxon>
    </lineage>
</organism>
<proteinExistence type="predicted"/>
<dbReference type="Pfam" id="PF02962">
    <property type="entry name" value="CHMI"/>
    <property type="match status" value="1"/>
</dbReference>
<keyword evidence="2" id="KW-1185">Reference proteome</keyword>